<proteinExistence type="predicted"/>
<feature type="region of interest" description="Disordered" evidence="1">
    <location>
        <begin position="173"/>
        <end position="208"/>
    </location>
</feature>
<feature type="region of interest" description="Disordered" evidence="1">
    <location>
        <begin position="318"/>
        <end position="350"/>
    </location>
</feature>
<dbReference type="VEuPathDB" id="VectorBase:LLONM1_009211"/>
<dbReference type="Proteomes" id="UP000092461">
    <property type="component" value="Unassembled WGS sequence"/>
</dbReference>
<feature type="compositionally biased region" description="Basic residues" evidence="1">
    <location>
        <begin position="1248"/>
        <end position="1258"/>
    </location>
</feature>
<accession>A0A1B0GIN5</accession>
<sequence>MFNKRNGIKSTNSSISGNERILLDTQSNGLSSRIVKYYEDSQKMTRSPRHIYNKPGQFPIVHLKRKEIEFSVKRNNPLSAVKIAPPDKSVADRNIRLNILRQGLSPPSTPAEDYREPRKLYDNEPLAPSAGIESTPTRSVLDALTEISRKRIHNEDFNGERSKKKQCKECTEIDGPLPDEIRANQTKRQREKISPPSPSEATVAESTKKKLCRDSADILSSLSSSVRLLNPKRRIEDVLAGDAKRKHFQRPQATVEPQKRSPIAPVESREVIDSPTVQKVVPNVSPTPKYTSPTIPPKPTPKITLFNQNYDKIQERVLSDTEDDEEGRSMNLVRPKQNSQFLVKDKKASKEGTKSKLAMMLSYLSRNFEDESPDAVDGKTDSKDESTPQAPLAAEKSPELPKIAPVIFETPKSSKVPEISLTKASTEQKELTKDAPVATSTPMFKFGVSSTTSEASKKVESTENGANSMIEKDKQVENKVSDKKLEENTASVPTSANTSPFLLRPAVSDASKVQSVATPPKLAAPINFGFNPQASTAATSTAPTTSSSPLRPVGNYLPTFGGSTGSPKTSSPFTLGISGNSTNSLAKETGEFPKTLSTSFSVASKAPTSTVATTTATAANPPAVKPANFMQNFATTSAAPSSVSLSTGLSSTGASNPPAYPANSLFTFKPVASNAPVATVTSSVTNSSGNPPQYPSFSTPVATKAAPAESKFVFGSTTSTFGDTPKTTQTTGIDFKKPDGVITFGGGNVAKTTASTNTFNSLPCGGYTEGTFTGFSKPATAPTFGNPSASISVFGSQTISSPAFGGSSTTTTSVFGHAPVTSTSAFGASVSQAAAGFGGQNTAASVFGSPATTTPSFGSTAASTPAFGTPSTSASVFGTPAATSAPTFGTPSTSAPIFGTPATSSSTFGGATTAASTFGVPKSSTDTKSLFTFGATTNNANQTSQNSSAFVFNASQAKSPQTSAATSFSFEKKTPFEAAATAGSTSLFGGSTNSSIFGGTATTTANATAPVFGSSSGVAVFGAATTSAPATTSATSIFSAGNAFGGTGQQQQAASNEWGKSAFGTTSTGSQFSFGQTATTTASAASGAGIFGQAQSQTTGNTFGEQTNKPFNFTASAGAPFQFGGASSAPNNASFSFSGNQNTAAPAPAFGGGASSGPFAFGLSTQAAQAEQSKPPLPAFGSGVTVFGGGQQNATGNAPPAFGTPNPAPAFNFTGSNPTTPQQPFAFGATNAQGGFSIGSSGGPTQRRSYRQATRRIK</sequence>
<dbReference type="EMBL" id="AJWK01015120">
    <property type="status" value="NOT_ANNOTATED_CDS"/>
    <property type="molecule type" value="Genomic_DNA"/>
</dbReference>
<dbReference type="VEuPathDB" id="VectorBase:LLOJ004813"/>
<feature type="region of interest" description="Disordered" evidence="1">
    <location>
        <begin position="448"/>
        <end position="497"/>
    </location>
</feature>
<feature type="compositionally biased region" description="Basic and acidic residues" evidence="1">
    <location>
        <begin position="376"/>
        <end position="386"/>
    </location>
</feature>
<feature type="region of interest" description="Disordered" evidence="1">
    <location>
        <begin position="1230"/>
        <end position="1258"/>
    </location>
</feature>
<evidence type="ECO:0008006" key="4">
    <source>
        <dbReference type="Google" id="ProtNLM"/>
    </source>
</evidence>
<protein>
    <recommendedName>
        <fullName evidence="4">Nuclear pore complex protein</fullName>
    </recommendedName>
</protein>
<feature type="region of interest" description="Disordered" evidence="1">
    <location>
        <begin position="369"/>
        <end position="402"/>
    </location>
</feature>
<organism evidence="2 3">
    <name type="scientific">Lutzomyia longipalpis</name>
    <name type="common">Sand fly</name>
    <dbReference type="NCBI Taxonomy" id="7200"/>
    <lineage>
        <taxon>Eukaryota</taxon>
        <taxon>Metazoa</taxon>
        <taxon>Ecdysozoa</taxon>
        <taxon>Arthropoda</taxon>
        <taxon>Hexapoda</taxon>
        <taxon>Insecta</taxon>
        <taxon>Pterygota</taxon>
        <taxon>Neoptera</taxon>
        <taxon>Endopterygota</taxon>
        <taxon>Diptera</taxon>
        <taxon>Nematocera</taxon>
        <taxon>Psychodoidea</taxon>
        <taxon>Psychodidae</taxon>
        <taxon>Lutzomyia</taxon>
        <taxon>Lutzomyia</taxon>
    </lineage>
</organism>
<feature type="region of interest" description="Disordered" evidence="1">
    <location>
        <begin position="1096"/>
        <end position="1115"/>
    </location>
</feature>
<evidence type="ECO:0000256" key="1">
    <source>
        <dbReference type="SAM" id="MobiDB-lite"/>
    </source>
</evidence>
<feature type="compositionally biased region" description="Polar residues" evidence="1">
    <location>
        <begin position="1098"/>
        <end position="1115"/>
    </location>
</feature>
<feature type="region of interest" description="Disordered" evidence="1">
    <location>
        <begin position="245"/>
        <end position="304"/>
    </location>
</feature>
<dbReference type="EnsemblMetazoa" id="LLOJ004813-RA">
    <property type="protein sequence ID" value="LLOJ004813-PA"/>
    <property type="gene ID" value="LLOJ004813"/>
</dbReference>
<feature type="region of interest" description="Disordered" evidence="1">
    <location>
        <begin position="417"/>
        <end position="436"/>
    </location>
</feature>
<keyword evidence="3" id="KW-1185">Reference proteome</keyword>
<feature type="compositionally biased region" description="Basic and acidic residues" evidence="1">
    <location>
        <begin position="470"/>
        <end position="487"/>
    </location>
</feature>
<feature type="compositionally biased region" description="Polar residues" evidence="1">
    <location>
        <begin position="488"/>
        <end position="497"/>
    </location>
</feature>
<evidence type="ECO:0000313" key="3">
    <source>
        <dbReference type="Proteomes" id="UP000092461"/>
    </source>
</evidence>
<reference evidence="2" key="1">
    <citation type="submission" date="2020-05" db="UniProtKB">
        <authorList>
            <consortium name="EnsemblMetazoa"/>
        </authorList>
    </citation>
    <scope>IDENTIFICATION</scope>
    <source>
        <strain evidence="2">Jacobina</strain>
    </source>
</reference>
<name>A0A1B0GIN5_LUTLO</name>
<dbReference type="AlphaFoldDB" id="A0A1B0GIN5"/>
<evidence type="ECO:0000313" key="2">
    <source>
        <dbReference type="EnsemblMetazoa" id="LLOJ004813-PA"/>
    </source>
</evidence>